<proteinExistence type="predicted"/>
<name>A0A345PCI8_9BACI</name>
<gene>
    <name evidence="1" type="ORF">CUC15_01395</name>
</gene>
<dbReference type="EMBL" id="CP024848">
    <property type="protein sequence ID" value="AXI07718.1"/>
    <property type="molecule type" value="Genomic_DNA"/>
</dbReference>
<keyword evidence="2" id="KW-1185">Reference proteome</keyword>
<dbReference type="KEGG" id="ocn:CUC15_01395"/>
<organism evidence="1 2">
    <name type="scientific">Oceanobacillus zhaokaii</name>
    <dbReference type="NCBI Taxonomy" id="2052660"/>
    <lineage>
        <taxon>Bacteria</taxon>
        <taxon>Bacillati</taxon>
        <taxon>Bacillota</taxon>
        <taxon>Bacilli</taxon>
        <taxon>Bacillales</taxon>
        <taxon>Bacillaceae</taxon>
        <taxon>Oceanobacillus</taxon>
    </lineage>
</organism>
<protein>
    <submittedName>
        <fullName evidence="1">Uncharacterized protein</fullName>
    </submittedName>
</protein>
<dbReference type="RefSeq" id="WP_114915012.1">
    <property type="nucleotide sequence ID" value="NZ_CP024848.1"/>
</dbReference>
<reference evidence="2" key="1">
    <citation type="submission" date="2017-11" db="EMBL/GenBank/DDBJ databases">
        <authorList>
            <person name="Zhu W."/>
        </authorList>
    </citation>
    <scope>NUCLEOTIDE SEQUENCE [LARGE SCALE GENOMIC DNA]</scope>
    <source>
        <strain evidence="2">160</strain>
    </source>
</reference>
<dbReference type="AlphaFoldDB" id="A0A345PCI8"/>
<sequence>MTQLSLMQILIESETELLVELRMGNGLDKEQYGKFINAFTELAGLWEKENSLPNKAVQSIMEIYAELCQFSFNYSDEESKRIRDAAQQINILREQCLSGSGKPDHNQAETIRGLIQYIDENNGFFVQMEQGKGMDEEQFERIFQELEKVFSEITSWQAIPKSVVKILIAFYEMDLLVIKYEEEFEMQEEADKIYDAYERVFELIAG</sequence>
<evidence type="ECO:0000313" key="1">
    <source>
        <dbReference type="EMBL" id="AXI07718.1"/>
    </source>
</evidence>
<dbReference type="OrthoDB" id="2830663at2"/>
<evidence type="ECO:0000313" key="2">
    <source>
        <dbReference type="Proteomes" id="UP000253908"/>
    </source>
</evidence>
<accession>A0A345PCI8</accession>
<dbReference type="Proteomes" id="UP000253908">
    <property type="component" value="Chromosome"/>
</dbReference>